<reference evidence="1 2" key="1">
    <citation type="journal article" date="2004" name="Extremophiles">
        <title>Halobacillus locisalis sp. nov., a halophilic bacterium isolated from a marine solar saltern of the Yellow Sea in Korea.</title>
        <authorList>
            <person name="Yoon J.H."/>
            <person name="Kang K.H."/>
            <person name="Oh T.K."/>
            <person name="Park Y.H."/>
        </authorList>
    </citation>
    <scope>NUCLEOTIDE SEQUENCE [LARGE SCALE GENOMIC DNA]</scope>
    <source>
        <strain evidence="1 2">KCTC 3788</strain>
    </source>
</reference>
<dbReference type="RefSeq" id="WP_181473880.1">
    <property type="nucleotide sequence ID" value="NZ_JACEFG010000005.1"/>
</dbReference>
<dbReference type="AlphaFoldDB" id="A0A838CY98"/>
<organism evidence="1 2">
    <name type="scientific">Halobacillus locisalis</name>
    <dbReference type="NCBI Taxonomy" id="220753"/>
    <lineage>
        <taxon>Bacteria</taxon>
        <taxon>Bacillati</taxon>
        <taxon>Bacillota</taxon>
        <taxon>Bacilli</taxon>
        <taxon>Bacillales</taxon>
        <taxon>Bacillaceae</taxon>
        <taxon>Halobacillus</taxon>
    </lineage>
</organism>
<sequence>MIEVRTYEGKNMIEVIADQECDELLEGYIGKIKVKETCNILRLSEVYGI</sequence>
<comment type="caution">
    <text evidence="1">The sequence shown here is derived from an EMBL/GenBank/DDBJ whole genome shotgun (WGS) entry which is preliminary data.</text>
</comment>
<evidence type="ECO:0000313" key="1">
    <source>
        <dbReference type="EMBL" id="MBA2176819.1"/>
    </source>
</evidence>
<gene>
    <name evidence="1" type="ORF">H0266_18225</name>
</gene>
<proteinExistence type="predicted"/>
<protein>
    <submittedName>
        <fullName evidence="1">Uncharacterized protein</fullName>
    </submittedName>
</protein>
<evidence type="ECO:0000313" key="2">
    <source>
        <dbReference type="Proteomes" id="UP000571017"/>
    </source>
</evidence>
<dbReference type="Proteomes" id="UP000571017">
    <property type="component" value="Unassembled WGS sequence"/>
</dbReference>
<dbReference type="EMBL" id="JACEFG010000005">
    <property type="protein sequence ID" value="MBA2176819.1"/>
    <property type="molecule type" value="Genomic_DNA"/>
</dbReference>
<keyword evidence="2" id="KW-1185">Reference proteome</keyword>
<name>A0A838CY98_9BACI</name>
<accession>A0A838CY98</accession>